<dbReference type="Proteomes" id="UP000549394">
    <property type="component" value="Unassembled WGS sequence"/>
</dbReference>
<keyword evidence="4" id="KW-0539">Nucleus</keyword>
<keyword evidence="3" id="KW-0813">Transport</keyword>
<dbReference type="Pfam" id="PF11894">
    <property type="entry name" value="Nup192"/>
    <property type="match status" value="1"/>
</dbReference>
<organism evidence="6 7">
    <name type="scientific">Dimorphilus gyrociliatus</name>
    <dbReference type="NCBI Taxonomy" id="2664684"/>
    <lineage>
        <taxon>Eukaryota</taxon>
        <taxon>Metazoa</taxon>
        <taxon>Spiralia</taxon>
        <taxon>Lophotrochozoa</taxon>
        <taxon>Annelida</taxon>
        <taxon>Polychaeta</taxon>
        <taxon>Polychaeta incertae sedis</taxon>
        <taxon>Dinophilidae</taxon>
        <taxon>Dimorphilus</taxon>
    </lineage>
</organism>
<keyword evidence="7" id="KW-1185">Reference proteome</keyword>
<comment type="caution">
    <text evidence="6">The sequence shown here is derived from an EMBL/GenBank/DDBJ whole genome shotgun (WGS) entry which is preliminary data.</text>
</comment>
<reference evidence="6 7" key="1">
    <citation type="submission" date="2020-08" db="EMBL/GenBank/DDBJ databases">
        <authorList>
            <person name="Hejnol A."/>
        </authorList>
    </citation>
    <scope>NUCLEOTIDE SEQUENCE [LARGE SCALE GENOMIC DNA]</scope>
</reference>
<gene>
    <name evidence="6" type="ORF">DGYR_LOCUS6311</name>
</gene>
<dbReference type="GO" id="GO:0006999">
    <property type="term" value="P:nuclear pore organization"/>
    <property type="evidence" value="ECO:0007669"/>
    <property type="project" value="TreeGrafter"/>
</dbReference>
<evidence type="ECO:0000256" key="2">
    <source>
        <dbReference type="ARBA" id="ARBA00005892"/>
    </source>
</evidence>
<dbReference type="EMBL" id="CAJFCJ010000007">
    <property type="protein sequence ID" value="CAD5117827.1"/>
    <property type="molecule type" value="Genomic_DNA"/>
</dbReference>
<dbReference type="GO" id="GO:0017056">
    <property type="term" value="F:structural constituent of nuclear pore"/>
    <property type="evidence" value="ECO:0007669"/>
    <property type="project" value="TreeGrafter"/>
</dbReference>
<evidence type="ECO:0000313" key="7">
    <source>
        <dbReference type="Proteomes" id="UP000549394"/>
    </source>
</evidence>
<dbReference type="PANTHER" id="PTHR31344">
    <property type="entry name" value="NUCLEAR PORE COMPLEX PROTEIN NUP205"/>
    <property type="match status" value="1"/>
</dbReference>
<evidence type="ECO:0000256" key="5">
    <source>
        <dbReference type="SAM" id="Coils"/>
    </source>
</evidence>
<accession>A0A7I8VP38</accession>
<dbReference type="InterPro" id="IPR021827">
    <property type="entry name" value="Nup186/Nup192/Nup205"/>
</dbReference>
<protein>
    <submittedName>
        <fullName evidence="6">DgyrCDS6574</fullName>
    </submittedName>
</protein>
<name>A0A7I8VP38_9ANNE</name>
<feature type="coiled-coil region" evidence="5">
    <location>
        <begin position="182"/>
        <end position="209"/>
    </location>
</feature>
<evidence type="ECO:0000313" key="6">
    <source>
        <dbReference type="EMBL" id="CAD5117827.1"/>
    </source>
</evidence>
<dbReference type="PANTHER" id="PTHR31344:SF0">
    <property type="entry name" value="NUCLEAR PORE COMPLEX PROTEIN NUP205"/>
    <property type="match status" value="1"/>
</dbReference>
<comment type="similarity">
    <text evidence="2">Belongs to the NUP186/NUP192/NUP205 family.</text>
</comment>
<proteinExistence type="inferred from homology"/>
<evidence type="ECO:0000256" key="4">
    <source>
        <dbReference type="ARBA" id="ARBA00023242"/>
    </source>
</evidence>
<evidence type="ECO:0000256" key="1">
    <source>
        <dbReference type="ARBA" id="ARBA00004123"/>
    </source>
</evidence>
<sequence length="1827" mass="206567">MSIDLGYQIWTSYKDFLRTVEYAITTRGQSFDALRTLEASLHQLDADLLNLLENPAPNPIERQTVEKSHSDGLTVKGRPSKQYFTEDFIREALIISDLFKLKETRSVELLAAAESEISYHPEQPRGLVAVELYYTSRFCLVKGVKELACARSGRTWALPGLEANLTTTVTNYIQKLIDNGLVRKIIQNISEMDEEKELAKLEKERALGDAGHRHRIISLFRSIKLCLAEILFSLAIQQPLELEDTTVIINFLKGLKCQSQKLDVTEMTILMALLTSLDPKPSEEGIKHPAIDNQSYLRTIHNLIMTSKWENCKIRAIIQLAWAVALRTLSEYVSHDICEEDENVLDIGIYADAFEFLHKAVVENERFHTLSNGFYVRHVHNLLTNAISLFPLKIKELRNVGDESARMAASQLAQGAQPPNDLPRHFEQLMSLLAAIYGKDPLKQELAKHFWIQDPDEKECSHHKHQSLMKFVKLSGDMLPSTMYINYVKMLTGLATGPNCAEQACFLLESNGTAVRGSGVSFSHFFATFEQYWRALHTPDARFQQRSTPIGSRTISGQELEGLEAVLDLLAVLWRFAGAKSSQLLLQYCSGPGATPVHVMLALVGCSVPLPLKARIVRTISCLCFEPDMANVIWIGLSHFQVLTHIKQELGQAESRNEKYPLTKAFLKLLSALSSHQLPNDRDLAAYATYLRQDVLQHVHNRAYADANERWEICEEAMDVLRQFLTALKPTDLVKVSDEHPSVQLTVHMLRDSSLFRSVMQLLYEAVTILDRHEFRKTTCLEDALLKALKVIEYVLGVQDDVIQSYRNSQSSILMDRLDQLLLGVNPKTGKADYLLVICRIIPQCDSLLSHAQRAINVLTLLCKYHNVHSDLVRNLQSDNINRRKLQSAFVRILEEDACIEWKEPEEDEGEMMTAAQSSLMNLLLNTVRSPTPNLTQLLLDFDIQNGVSKSNIEQAGIRGSIRTCLHSLVMKLEEEVANEAILFSTRPNLACMYYEFMYELCTNMDTCTPTTRFLRLNHDFFNRQLQCLPFPKPNDSVKEVLKCEAWLMRMIALEMRILSANEHRSHLTELINELLRHTIQNFDETSFHQSIVGSKKRKLLAILDEIEMNSENILLDDDVPHIRVLDKTVVEEVIKNRETIDDDTSIIDLSTLQDGLLRTVDKSRQADATMEATEIHKYLKRRNDKHEWLSARMALLSAWQQIVEVLMTSCPDEMWSSFTRHETSIEMLETLLRKSEICDAKLNGPVSATCLVLTSIIRHAFVKEAKSDTFIPSLLNITSLLIRKFVKTRTSKQIIRANIYGSLLHLVQVADRQWRSFSRDFILLFNENAENLLHTISSDACDGHRVCKLLALSILDEILILDRTSVCLSFLSTNGFVNHLVEVINVDDLADLLAPKSVGAFGLKALYVYESQMALLIRLVSTNSNSALSVLQAGIMEKFAESELIDARPQEDDSEDIGTLNVTAIAIYRRILMPILRLCLGSLTMLGLNNSLATQHVLNFLLAHSDLIAFILRSHPQTEEQLKEMCLVTDVVARCVCVPVDALIDETINPVSVNHAKRLQQLVLLLLAGICSSKETPKCCIKDCLRLRIAANVMTLCRGLSCEYIVLTPSLTDAVGGSSVTSQLLESGKKAPELGLVVRSLKERTTQLLTVLDRKRNSERKCGRVSELSSEELRELSDSAVSAEQRYEAAASKLENLVKIDEQQAAILANIIENSLLVVWKHLDYYLATVQPKQTVTSAFNQGRIRKLQDSTSVMSDSFQNFEDTIEVERLSSSQLKQLKSDVQTCLDDLLFHKIMNVEKAYAESKTRIGFISAMVRRLQRLIKFS</sequence>
<dbReference type="GO" id="GO:0044611">
    <property type="term" value="C:nuclear pore inner ring"/>
    <property type="evidence" value="ECO:0007669"/>
    <property type="project" value="TreeGrafter"/>
</dbReference>
<evidence type="ECO:0000256" key="3">
    <source>
        <dbReference type="ARBA" id="ARBA00022448"/>
    </source>
</evidence>
<comment type="subcellular location">
    <subcellularLocation>
        <location evidence="1">Nucleus</location>
    </subcellularLocation>
</comment>
<dbReference type="OrthoDB" id="2019644at2759"/>
<keyword evidence="5" id="KW-0175">Coiled coil</keyword>